<keyword evidence="1" id="KW-0064">Aspartyl protease</keyword>
<accession>A0A438HGS0</accession>
<gene>
    <name evidence="3" type="primary">RE1_2284</name>
    <name evidence="3" type="ORF">CK203_039340</name>
</gene>
<evidence type="ECO:0000259" key="2">
    <source>
        <dbReference type="Pfam" id="PF22936"/>
    </source>
</evidence>
<dbReference type="PANTHER" id="PTHR11439:SF470">
    <property type="entry name" value="CYSTEINE-RICH RLK (RECEPTOR-LIKE PROTEIN KINASE) 8"/>
    <property type="match status" value="1"/>
</dbReference>
<comment type="caution">
    <text evidence="3">The sequence shown here is derived from an EMBL/GenBank/DDBJ whole genome shotgun (WGS) entry which is preliminary data.</text>
</comment>
<reference evidence="3 4" key="1">
    <citation type="journal article" date="2018" name="PLoS Genet.">
        <title>Population sequencing reveals clonal diversity and ancestral inbreeding in the grapevine cultivar Chardonnay.</title>
        <authorList>
            <person name="Roach M.J."/>
            <person name="Johnson D.L."/>
            <person name="Bohlmann J."/>
            <person name="van Vuuren H.J."/>
            <person name="Jones S.J."/>
            <person name="Pretorius I.S."/>
            <person name="Schmidt S.A."/>
            <person name="Borneman A.R."/>
        </authorList>
    </citation>
    <scope>NUCLEOTIDE SEQUENCE [LARGE SCALE GENOMIC DNA]</scope>
    <source>
        <strain evidence="4">cv. Chardonnay</strain>
        <tissue evidence="3">Leaf</tissue>
    </source>
</reference>
<dbReference type="GO" id="GO:0004190">
    <property type="term" value="F:aspartic-type endopeptidase activity"/>
    <property type="evidence" value="ECO:0007669"/>
    <property type="project" value="UniProtKB-KW"/>
</dbReference>
<dbReference type="EMBL" id="QGNW01000225">
    <property type="protein sequence ID" value="RVW83663.1"/>
    <property type="molecule type" value="Genomic_DNA"/>
</dbReference>
<keyword evidence="1" id="KW-0378">Hydrolase</keyword>
<evidence type="ECO:0000256" key="1">
    <source>
        <dbReference type="ARBA" id="ARBA00022750"/>
    </source>
</evidence>
<dbReference type="Proteomes" id="UP000288805">
    <property type="component" value="Unassembled WGS sequence"/>
</dbReference>
<dbReference type="InterPro" id="IPR054722">
    <property type="entry name" value="PolX-like_BBD"/>
</dbReference>
<dbReference type="Pfam" id="PF22936">
    <property type="entry name" value="Pol_BBD"/>
    <property type="match status" value="1"/>
</dbReference>
<keyword evidence="1" id="KW-0645">Protease</keyword>
<protein>
    <submittedName>
        <fullName evidence="3">Retrovirus-related Pol polyprotein from transposon RE1</fullName>
    </submittedName>
</protein>
<dbReference type="AlphaFoldDB" id="A0A438HGS0"/>
<evidence type="ECO:0000313" key="3">
    <source>
        <dbReference type="EMBL" id="RVW83663.1"/>
    </source>
</evidence>
<proteinExistence type="predicted"/>
<dbReference type="InterPro" id="IPR043502">
    <property type="entry name" value="DNA/RNA_pol_sf"/>
</dbReference>
<organism evidence="3 4">
    <name type="scientific">Vitis vinifera</name>
    <name type="common">Grape</name>
    <dbReference type="NCBI Taxonomy" id="29760"/>
    <lineage>
        <taxon>Eukaryota</taxon>
        <taxon>Viridiplantae</taxon>
        <taxon>Streptophyta</taxon>
        <taxon>Embryophyta</taxon>
        <taxon>Tracheophyta</taxon>
        <taxon>Spermatophyta</taxon>
        <taxon>Magnoliopsida</taxon>
        <taxon>eudicotyledons</taxon>
        <taxon>Gunneridae</taxon>
        <taxon>Pentapetalae</taxon>
        <taxon>rosids</taxon>
        <taxon>Vitales</taxon>
        <taxon>Vitaceae</taxon>
        <taxon>Viteae</taxon>
        <taxon>Vitis</taxon>
    </lineage>
</organism>
<dbReference type="CDD" id="cd09272">
    <property type="entry name" value="RNase_HI_RT_Ty1"/>
    <property type="match status" value="1"/>
</dbReference>
<dbReference type="SUPFAM" id="SSF56672">
    <property type="entry name" value="DNA/RNA polymerases"/>
    <property type="match status" value="1"/>
</dbReference>
<evidence type="ECO:0000313" key="4">
    <source>
        <dbReference type="Proteomes" id="UP000288805"/>
    </source>
</evidence>
<name>A0A438HGS0_VITVI</name>
<feature type="domain" description="Retrovirus-related Pol polyprotein from transposon TNT 1-94-like beta-barrel" evidence="2">
    <location>
        <begin position="224"/>
        <end position="297"/>
    </location>
</feature>
<sequence length="559" mass="63142">MYIGSAHEIWTDLCDRFCQSNAPLIFQLKKQLIMLQQGALNINAYYTRFKILWEELKNFQPLPVCHCGGMQAWGQILMIEPPPLLTKVFALLIQENRQRNINYGFSSFGNSLVLGHTIDKCYEPHGYPPRYKPRSKNSMSEAQAHQITFVVSDSIGSASSDATLGALASNQCQLLIALLSSQLHRSTTVTLESQEQGASSGSNFLGKYYFSSSFSHNSIPPNSWVLDTGATHHVCISLHLFKTSLLSRNSNVTLPNGHFVPINRIGSIELFTGLVVDDVLYVLQFRFNLFSISALTQFHHCSVHFLSESCLIQDRMQEKMIGMGSCFGNLYILDPANLFPMFSRVSATCNNATKSDHQLWHSCLGHPSLVRLSQDDGELLEDPRVHRRLIGKLLYLTNTRPDISYSVHCLSQFLANPRSSHLQVAYQVLQYIRRSFGWSLYFPSSSTIQLKAFADADLVACKDSRRSISGFCIFLGNSLVSWKSKKQSTVPRSSAEVEYRAMENVTCELVWLLSLLRDFGIEHKQPEILYCDNEAALHIATNLVFHKWTKHIEIDCHLV</sequence>
<dbReference type="PANTHER" id="PTHR11439">
    <property type="entry name" value="GAG-POL-RELATED RETROTRANSPOSON"/>
    <property type="match status" value="1"/>
</dbReference>